<sequence>MLDYGKYINVADRYQYKAKPEDKEDLNHNIIISLAEAQKAKDNNGGGELSDIAMMRLAAYECQKYWRQVRRQNTISSLNTQINNGDGNSIELIETIADDKAIDLDAWLTASTWLLGCPGRLVQVANKRLNGIPLDNKDKCYLQ</sequence>
<protein>
    <submittedName>
        <fullName evidence="1">Uncharacterized protein</fullName>
    </submittedName>
</protein>
<reference evidence="1" key="1">
    <citation type="journal article" date="2014" name="Front. Microbiol.">
        <title>High frequency of phylogenetically diverse reductive dehalogenase-homologous genes in deep subseafloor sedimentary metagenomes.</title>
        <authorList>
            <person name="Kawai M."/>
            <person name="Futagami T."/>
            <person name="Toyoda A."/>
            <person name="Takaki Y."/>
            <person name="Nishi S."/>
            <person name="Hori S."/>
            <person name="Arai W."/>
            <person name="Tsubouchi T."/>
            <person name="Morono Y."/>
            <person name="Uchiyama I."/>
            <person name="Ito T."/>
            <person name="Fujiyama A."/>
            <person name="Inagaki F."/>
            <person name="Takami H."/>
        </authorList>
    </citation>
    <scope>NUCLEOTIDE SEQUENCE</scope>
    <source>
        <strain evidence="1">Expedition CK06-06</strain>
    </source>
</reference>
<feature type="non-terminal residue" evidence="1">
    <location>
        <position position="143"/>
    </location>
</feature>
<organism evidence="1">
    <name type="scientific">marine sediment metagenome</name>
    <dbReference type="NCBI Taxonomy" id="412755"/>
    <lineage>
        <taxon>unclassified sequences</taxon>
        <taxon>metagenomes</taxon>
        <taxon>ecological metagenomes</taxon>
    </lineage>
</organism>
<gene>
    <name evidence="1" type="ORF">S12H4_55787</name>
</gene>
<proteinExistence type="predicted"/>
<name>X1V041_9ZZZZ</name>
<accession>X1V041</accession>
<dbReference type="EMBL" id="BARW01035826">
    <property type="protein sequence ID" value="GAJ23118.1"/>
    <property type="molecule type" value="Genomic_DNA"/>
</dbReference>
<dbReference type="AlphaFoldDB" id="X1V041"/>
<comment type="caution">
    <text evidence="1">The sequence shown here is derived from an EMBL/GenBank/DDBJ whole genome shotgun (WGS) entry which is preliminary data.</text>
</comment>
<evidence type="ECO:0000313" key="1">
    <source>
        <dbReference type="EMBL" id="GAJ23118.1"/>
    </source>
</evidence>